<dbReference type="AlphaFoldDB" id="A0A1Y1IY17"/>
<dbReference type="InterPro" id="IPR055259">
    <property type="entry name" value="YkvP/CgeB_Glyco_trans-like"/>
</dbReference>
<evidence type="ECO:0000256" key="2">
    <source>
        <dbReference type="ARBA" id="ARBA00022679"/>
    </source>
</evidence>
<keyword evidence="5" id="KW-1185">Reference proteome</keyword>
<evidence type="ECO:0000313" key="4">
    <source>
        <dbReference type="EMBL" id="GAQ93198.1"/>
    </source>
</evidence>
<evidence type="ECO:0000259" key="3">
    <source>
        <dbReference type="Pfam" id="PF13524"/>
    </source>
</evidence>
<dbReference type="PANTHER" id="PTHR12526:SF640">
    <property type="entry name" value="COLANIC ACID BIOSYNTHESIS GLYCOSYLTRANSFERASE WCAL-RELATED"/>
    <property type="match status" value="1"/>
</dbReference>
<evidence type="ECO:0000256" key="1">
    <source>
        <dbReference type="ARBA" id="ARBA00022676"/>
    </source>
</evidence>
<dbReference type="Gene3D" id="3.40.50.2000">
    <property type="entry name" value="Glycogen Phosphorylase B"/>
    <property type="match status" value="1"/>
</dbReference>
<dbReference type="Gene3D" id="3.40.50.11930">
    <property type="match status" value="1"/>
</dbReference>
<dbReference type="OrthoDB" id="555190at2759"/>
<protein>
    <recommendedName>
        <fullName evidence="3">Spore protein YkvP/CgeB glycosyl transferase-like domain-containing protein</fullName>
    </recommendedName>
</protein>
<dbReference type="SUPFAM" id="SSF53756">
    <property type="entry name" value="UDP-Glycosyltransferase/glycogen phosphorylase"/>
    <property type="match status" value="1"/>
</dbReference>
<name>A0A1Y1IY17_KLENI</name>
<accession>A0A1Y1IY17</accession>
<reference evidence="4 5" key="1">
    <citation type="journal article" date="2014" name="Nat. Commun.">
        <title>Klebsormidium flaccidum genome reveals primary factors for plant terrestrial adaptation.</title>
        <authorList>
            <person name="Hori K."/>
            <person name="Maruyama F."/>
            <person name="Fujisawa T."/>
            <person name="Togashi T."/>
            <person name="Yamamoto N."/>
            <person name="Seo M."/>
            <person name="Sato S."/>
            <person name="Yamada T."/>
            <person name="Mori H."/>
            <person name="Tajima N."/>
            <person name="Moriyama T."/>
            <person name="Ikeuchi M."/>
            <person name="Watanabe M."/>
            <person name="Wada H."/>
            <person name="Kobayashi K."/>
            <person name="Saito M."/>
            <person name="Masuda T."/>
            <person name="Sasaki-Sekimoto Y."/>
            <person name="Mashiguchi K."/>
            <person name="Awai K."/>
            <person name="Shimojima M."/>
            <person name="Masuda S."/>
            <person name="Iwai M."/>
            <person name="Nobusawa T."/>
            <person name="Narise T."/>
            <person name="Kondo S."/>
            <person name="Saito H."/>
            <person name="Sato R."/>
            <person name="Murakawa M."/>
            <person name="Ihara Y."/>
            <person name="Oshima-Yamada Y."/>
            <person name="Ohtaka K."/>
            <person name="Satoh M."/>
            <person name="Sonobe K."/>
            <person name="Ishii M."/>
            <person name="Ohtani R."/>
            <person name="Kanamori-Sato M."/>
            <person name="Honoki R."/>
            <person name="Miyazaki D."/>
            <person name="Mochizuki H."/>
            <person name="Umetsu J."/>
            <person name="Higashi K."/>
            <person name="Shibata D."/>
            <person name="Kamiya Y."/>
            <person name="Sato N."/>
            <person name="Nakamura Y."/>
            <person name="Tabata S."/>
            <person name="Ida S."/>
            <person name="Kurokawa K."/>
            <person name="Ohta H."/>
        </authorList>
    </citation>
    <scope>NUCLEOTIDE SEQUENCE [LARGE SCALE GENOMIC DNA]</scope>
    <source>
        <strain evidence="4 5">NIES-2285</strain>
    </source>
</reference>
<sequence>AVSKHDLQGTLLKTYGTMAEAAEDSNLSYERMKYAVRTGSTATGFQWKYLGKFDDLEVIHYGFQHFNNDSDPQQKRLKALPESIIVHDAAKAEIPFEQGFGIKNFRDFVRLSRPDVIVIFNDAFIVAKFLNELAIEPRVCPGARIIVYLDTVYPFVNPDLLTIVNRGADHIIAFTEYWKQELLAQGITKPMSTLMHGFDPEEIYPTEQRTKTADAPMICLNLNRNQPRKRYDLMAITMALVYAKRPDANVRFVAATDLKGGAWDVPRLFARELCKRMEPEKAYHFLEYLLTVKNPSAMTDEDVNKLYNEADVGLNFAQGEGVGLTSMEHAGLGKPQICGRLGGFQEYLDDSCATLLDVKGHEYIDSRDVIGGEASIIDPQDACDAILRYLDDPELRAAHGKAAREKVLEYRWEVIGQALYDVIVESS</sequence>
<evidence type="ECO:0000313" key="5">
    <source>
        <dbReference type="Proteomes" id="UP000054558"/>
    </source>
</evidence>
<dbReference type="Pfam" id="PF13524">
    <property type="entry name" value="Glyco_trans_1_2"/>
    <property type="match status" value="1"/>
</dbReference>
<gene>
    <name evidence="4" type="ORF">KFL_013560010</name>
</gene>
<dbReference type="OMA" id="ADAPMIC"/>
<keyword evidence="2" id="KW-0808">Transferase</keyword>
<dbReference type="GO" id="GO:0016757">
    <property type="term" value="F:glycosyltransferase activity"/>
    <property type="evidence" value="ECO:0007669"/>
    <property type="project" value="UniProtKB-KW"/>
</dbReference>
<keyword evidence="1" id="KW-0328">Glycosyltransferase</keyword>
<dbReference type="PANTHER" id="PTHR12526">
    <property type="entry name" value="GLYCOSYLTRANSFERASE"/>
    <property type="match status" value="1"/>
</dbReference>
<dbReference type="Proteomes" id="UP000054558">
    <property type="component" value="Unassembled WGS sequence"/>
</dbReference>
<organism evidence="4 5">
    <name type="scientific">Klebsormidium nitens</name>
    <name type="common">Green alga</name>
    <name type="synonym">Ulothrix nitens</name>
    <dbReference type="NCBI Taxonomy" id="105231"/>
    <lineage>
        <taxon>Eukaryota</taxon>
        <taxon>Viridiplantae</taxon>
        <taxon>Streptophyta</taxon>
        <taxon>Klebsormidiophyceae</taxon>
        <taxon>Klebsormidiales</taxon>
        <taxon>Klebsormidiaceae</taxon>
        <taxon>Klebsormidium</taxon>
    </lineage>
</organism>
<dbReference type="CDD" id="cd03801">
    <property type="entry name" value="GT4_PimA-like"/>
    <property type="match status" value="1"/>
</dbReference>
<dbReference type="EMBL" id="DF238305">
    <property type="protein sequence ID" value="GAQ93198.1"/>
    <property type="molecule type" value="Genomic_DNA"/>
</dbReference>
<proteinExistence type="predicted"/>
<feature type="domain" description="Spore protein YkvP/CgeB glycosyl transferase-like" evidence="3">
    <location>
        <begin position="298"/>
        <end position="410"/>
    </location>
</feature>
<feature type="non-terminal residue" evidence="4">
    <location>
        <position position="1"/>
    </location>
</feature>